<dbReference type="Proteomes" id="UP000519182">
    <property type="component" value="Unassembled WGS sequence"/>
</dbReference>
<dbReference type="Pfam" id="PF10554">
    <property type="entry name" value="Phage_ASH"/>
    <property type="match status" value="1"/>
</dbReference>
<proteinExistence type="predicted"/>
<evidence type="ECO:0000313" key="5">
    <source>
        <dbReference type="Proteomes" id="UP000321461"/>
    </source>
</evidence>
<dbReference type="Proteomes" id="UP001173661">
    <property type="component" value="Unassembled WGS sequence"/>
</dbReference>
<evidence type="ECO:0000313" key="6">
    <source>
        <dbReference type="Proteomes" id="UP000519182"/>
    </source>
</evidence>
<evidence type="ECO:0000313" key="1">
    <source>
        <dbReference type="EMBL" id="EFM1447456.1"/>
    </source>
</evidence>
<comment type="caution">
    <text evidence="1">The sequence shown here is derived from an EMBL/GenBank/DDBJ whole genome shotgun (WGS) entry which is preliminary data.</text>
</comment>
<dbReference type="EMBL" id="JANWOR010000498">
    <property type="protein sequence ID" value="MDA4179080.1"/>
    <property type="molecule type" value="Genomic_DNA"/>
</dbReference>
<dbReference type="InterPro" id="IPR018880">
    <property type="entry name" value="Phage_P4_Ash"/>
</dbReference>
<dbReference type="Proteomes" id="UP000321461">
    <property type="component" value="Unassembled WGS sequence"/>
</dbReference>
<dbReference type="EMBL" id="JAUKXU010000021">
    <property type="protein sequence ID" value="MDO2576470.1"/>
    <property type="molecule type" value="Genomic_DNA"/>
</dbReference>
<reference evidence="4 5" key="1">
    <citation type="submission" date="2019-08" db="EMBL/GenBank/DDBJ databases">
        <title>Whole genome analysis of cultivated E. coli strains isolated from CD patients and healthy donors.</title>
        <authorList>
            <person name="Siniagina M.N."/>
            <person name="Markelova M.I."/>
            <person name="Laikov A.V."/>
            <person name="Boulygina E.A."/>
            <person name="Khusnutdinova D.R."/>
            <person name="Kharchenko A."/>
            <person name="Grigoryeva T.V."/>
        </authorList>
    </citation>
    <scope>NUCLEOTIDE SEQUENCE [LARGE SCALE GENOMIC DNA]</scope>
    <source>
        <strain evidence="4 5">3_77_5</strain>
    </source>
</reference>
<gene>
    <name evidence="4" type="ORF">FWK02_02825</name>
    <name evidence="1" type="ORF">HEP34_003851</name>
    <name evidence="2" type="ORF">NY836_17105</name>
    <name evidence="3" type="ORF">Q2V20_20365</name>
</gene>
<reference evidence="3" key="4">
    <citation type="submission" date="2023-07" db="EMBL/GenBank/DDBJ databases">
        <title>High risk of intestinal colonization with ESBL-producing Escherichia coli among soldiers of military contingents in specific geographic regions.</title>
        <authorList>
            <person name="Literacka E."/>
        </authorList>
    </citation>
    <scope>NUCLEOTIDE SEQUENCE</scope>
    <source>
        <strain evidence="3">66</strain>
    </source>
</reference>
<evidence type="ECO:0000313" key="2">
    <source>
        <dbReference type="EMBL" id="MDA4179080.1"/>
    </source>
</evidence>
<protein>
    <submittedName>
        <fullName evidence="1">Ash family protein</fullName>
    </submittedName>
</protein>
<reference evidence="1 6" key="2">
    <citation type="submission" date="2020-04" db="EMBL/GenBank/DDBJ databases">
        <authorList>
            <consortium name="GenomeTrakr network: Whole genome sequencing for foodborne pathogen traceback"/>
        </authorList>
    </citation>
    <scope>NUCLEOTIDE SEQUENCE [LARGE SCALE GENOMIC DNA]</scope>
    <source>
        <strain evidence="1 6">PSU-2464</strain>
    </source>
</reference>
<accession>A0A1T1FPS1</accession>
<dbReference type="AlphaFoldDB" id="A0A1T1FPS1"/>
<evidence type="ECO:0000313" key="4">
    <source>
        <dbReference type="EMBL" id="TXT03259.1"/>
    </source>
</evidence>
<organism evidence="1 6">
    <name type="scientific">Escherichia coli</name>
    <dbReference type="NCBI Taxonomy" id="562"/>
    <lineage>
        <taxon>Bacteria</taxon>
        <taxon>Pseudomonadati</taxon>
        <taxon>Pseudomonadota</taxon>
        <taxon>Gammaproteobacteria</taxon>
        <taxon>Enterobacterales</taxon>
        <taxon>Enterobacteriaceae</taxon>
        <taxon>Escherichia</taxon>
    </lineage>
</organism>
<dbReference type="Proteomes" id="UP001211064">
    <property type="component" value="Unassembled WGS sequence"/>
</dbReference>
<sequence length="39" mass="3941">MVVLAGLPKGRPVPFCAGSLNPVSATAIEIETSRGSSLN</sequence>
<dbReference type="EMBL" id="AATJYL010000039">
    <property type="protein sequence ID" value="EFM1447456.1"/>
    <property type="molecule type" value="Genomic_DNA"/>
</dbReference>
<dbReference type="RefSeq" id="WP_071527722.1">
    <property type="nucleotide sequence ID" value="NZ_AP024520.1"/>
</dbReference>
<reference evidence="2" key="3">
    <citation type="submission" date="2022-08" db="EMBL/GenBank/DDBJ databases">
        <title>Genome sequencing of human pathogens.</title>
        <authorList>
            <person name="Cao X."/>
        </authorList>
    </citation>
    <scope>NUCLEOTIDE SEQUENCE</scope>
    <source>
        <strain evidence="2">EC16126</strain>
    </source>
</reference>
<evidence type="ECO:0000313" key="3">
    <source>
        <dbReference type="EMBL" id="MDO2576470.1"/>
    </source>
</evidence>
<name>A0A1T1FPS1_ECOLX</name>
<dbReference type="EMBL" id="VSBS01000049">
    <property type="protein sequence ID" value="TXT03259.1"/>
    <property type="molecule type" value="Genomic_DNA"/>
</dbReference>